<sequence length="114" mass="13231">MGYAPDLRFIDAVCIFLGLPTLNLKLGEKVHWVVLITSIHLKIADFTIKILNAGDPNVMPKIRSTLHKPEIVHLAPETFIQGTFHRDEQFRPHKDTMLHYEDFEWQRPNVWTGT</sequence>
<evidence type="ECO:0000313" key="2">
    <source>
        <dbReference type="Proteomes" id="UP000027586"/>
    </source>
</evidence>
<gene>
    <name evidence="1" type="ORF">LCOR_01382.1</name>
</gene>
<evidence type="ECO:0000313" key="1">
    <source>
        <dbReference type="EMBL" id="CDH49643.1"/>
    </source>
</evidence>
<dbReference type="VEuPathDB" id="FungiDB:LCOR_01382.1"/>
<name>A0A068RHJ4_9FUNG</name>
<accession>A0A068RHJ4</accession>
<dbReference type="EMBL" id="CBTN010000003">
    <property type="protein sequence ID" value="CDH49643.1"/>
    <property type="molecule type" value="Genomic_DNA"/>
</dbReference>
<protein>
    <submittedName>
        <fullName evidence="1">Uncharacterized protein</fullName>
    </submittedName>
</protein>
<reference evidence="1" key="1">
    <citation type="submission" date="2013-08" db="EMBL/GenBank/DDBJ databases">
        <title>Gene expansion shapes genome architecture in the human pathogen Lichtheimia corymbifera: an evolutionary genomics analysis in the ancient terrestrial Mucorales (Mucoromycotina).</title>
        <authorList>
            <person name="Schwartze V.U."/>
            <person name="Winter S."/>
            <person name="Shelest E."/>
            <person name="Marcet-Houben M."/>
            <person name="Horn F."/>
            <person name="Wehner S."/>
            <person name="Hoffmann K."/>
            <person name="Riege K."/>
            <person name="Sammeth M."/>
            <person name="Nowrousian M."/>
            <person name="Valiante V."/>
            <person name="Linde J."/>
            <person name="Jacobsen I.D."/>
            <person name="Marz M."/>
            <person name="Brakhage A.A."/>
            <person name="Gabaldon T."/>
            <person name="Bocker S."/>
            <person name="Voigt K."/>
        </authorList>
    </citation>
    <scope>NUCLEOTIDE SEQUENCE [LARGE SCALE GENOMIC DNA]</scope>
    <source>
        <strain evidence="1">FSU 9682</strain>
    </source>
</reference>
<keyword evidence="2" id="KW-1185">Reference proteome</keyword>
<dbReference type="Proteomes" id="UP000027586">
    <property type="component" value="Unassembled WGS sequence"/>
</dbReference>
<comment type="caution">
    <text evidence="1">The sequence shown here is derived from an EMBL/GenBank/DDBJ whole genome shotgun (WGS) entry which is preliminary data.</text>
</comment>
<dbReference type="AlphaFoldDB" id="A0A068RHJ4"/>
<proteinExistence type="predicted"/>
<organism evidence="1 2">
    <name type="scientific">Lichtheimia corymbifera JMRC:FSU:9682</name>
    <dbReference type="NCBI Taxonomy" id="1263082"/>
    <lineage>
        <taxon>Eukaryota</taxon>
        <taxon>Fungi</taxon>
        <taxon>Fungi incertae sedis</taxon>
        <taxon>Mucoromycota</taxon>
        <taxon>Mucoromycotina</taxon>
        <taxon>Mucoromycetes</taxon>
        <taxon>Mucorales</taxon>
        <taxon>Lichtheimiaceae</taxon>
        <taxon>Lichtheimia</taxon>
    </lineage>
</organism>